<protein>
    <submittedName>
        <fullName evidence="2">Uncharacterized protein</fullName>
    </submittedName>
</protein>
<organism evidence="2 3">
    <name type="scientific">Aspergillus leporis</name>
    <dbReference type="NCBI Taxonomy" id="41062"/>
    <lineage>
        <taxon>Eukaryota</taxon>
        <taxon>Fungi</taxon>
        <taxon>Dikarya</taxon>
        <taxon>Ascomycota</taxon>
        <taxon>Pezizomycotina</taxon>
        <taxon>Eurotiomycetes</taxon>
        <taxon>Eurotiomycetidae</taxon>
        <taxon>Eurotiales</taxon>
        <taxon>Aspergillaceae</taxon>
        <taxon>Aspergillus</taxon>
        <taxon>Aspergillus subgen. Circumdati</taxon>
    </lineage>
</organism>
<dbReference type="AlphaFoldDB" id="A0A5N5XBQ7"/>
<keyword evidence="3" id="KW-1185">Reference proteome</keyword>
<proteinExistence type="predicted"/>
<sequence length="169" mass="18052">MLHERVAILLGRVLGARVLPRNLVLRRQHIDQGMPAEGGLFALTGRLVVWIPENPHDHRTGHGSMLKDHGLPLRSGDVRPVTVSDLEKFLDPIHDKDVAVLVEVPVVARVEPALGVDDPSSMDPTSFMNHAQAMMPNQSGAGGQQGPFGGQDGGHGGGYGGGRGSGRRW</sequence>
<gene>
    <name evidence="2" type="ORF">BDV29DRAFT_153729</name>
</gene>
<accession>A0A5N5XBQ7</accession>
<dbReference type="EMBL" id="ML732168">
    <property type="protein sequence ID" value="KAB8077497.1"/>
    <property type="molecule type" value="Genomic_DNA"/>
</dbReference>
<evidence type="ECO:0000256" key="1">
    <source>
        <dbReference type="SAM" id="MobiDB-lite"/>
    </source>
</evidence>
<name>A0A5N5XBQ7_9EURO</name>
<evidence type="ECO:0000313" key="2">
    <source>
        <dbReference type="EMBL" id="KAB8077497.1"/>
    </source>
</evidence>
<dbReference type="Proteomes" id="UP000326565">
    <property type="component" value="Unassembled WGS sequence"/>
</dbReference>
<evidence type="ECO:0000313" key="3">
    <source>
        <dbReference type="Proteomes" id="UP000326565"/>
    </source>
</evidence>
<feature type="region of interest" description="Disordered" evidence="1">
    <location>
        <begin position="134"/>
        <end position="169"/>
    </location>
</feature>
<reference evidence="2 3" key="1">
    <citation type="submission" date="2019-04" db="EMBL/GenBank/DDBJ databases">
        <title>Friends and foes A comparative genomics study of 23 Aspergillus species from section Flavi.</title>
        <authorList>
            <consortium name="DOE Joint Genome Institute"/>
            <person name="Kjaerbolling I."/>
            <person name="Vesth T."/>
            <person name="Frisvad J.C."/>
            <person name="Nybo J.L."/>
            <person name="Theobald S."/>
            <person name="Kildgaard S."/>
            <person name="Isbrandt T."/>
            <person name="Kuo A."/>
            <person name="Sato A."/>
            <person name="Lyhne E.K."/>
            <person name="Kogle M.E."/>
            <person name="Wiebenga A."/>
            <person name="Kun R.S."/>
            <person name="Lubbers R.J."/>
            <person name="Makela M.R."/>
            <person name="Barry K."/>
            <person name="Chovatia M."/>
            <person name="Clum A."/>
            <person name="Daum C."/>
            <person name="Haridas S."/>
            <person name="He G."/>
            <person name="LaButti K."/>
            <person name="Lipzen A."/>
            <person name="Mondo S."/>
            <person name="Riley R."/>
            <person name="Salamov A."/>
            <person name="Simmons B.A."/>
            <person name="Magnuson J.K."/>
            <person name="Henrissat B."/>
            <person name="Mortensen U.H."/>
            <person name="Larsen T.O."/>
            <person name="Devries R.P."/>
            <person name="Grigoriev I.V."/>
            <person name="Machida M."/>
            <person name="Baker S.E."/>
            <person name="Andersen M.R."/>
        </authorList>
    </citation>
    <scope>NUCLEOTIDE SEQUENCE [LARGE SCALE GENOMIC DNA]</scope>
    <source>
        <strain evidence="2 3">CBS 151.66</strain>
    </source>
</reference>
<feature type="compositionally biased region" description="Gly residues" evidence="1">
    <location>
        <begin position="140"/>
        <end position="169"/>
    </location>
</feature>